<organism evidence="1 2">
    <name type="scientific">Deinococcus taklimakanensis</name>
    <dbReference type="NCBI Taxonomy" id="536443"/>
    <lineage>
        <taxon>Bacteria</taxon>
        <taxon>Thermotogati</taxon>
        <taxon>Deinococcota</taxon>
        <taxon>Deinococci</taxon>
        <taxon>Deinococcales</taxon>
        <taxon>Deinococcaceae</taxon>
        <taxon>Deinococcus</taxon>
    </lineage>
</organism>
<evidence type="ECO:0000313" key="2">
    <source>
        <dbReference type="Proteomes" id="UP001597475"/>
    </source>
</evidence>
<dbReference type="PANTHER" id="PTHR36439:SF1">
    <property type="entry name" value="DUF1697 DOMAIN-CONTAINING PROTEIN"/>
    <property type="match status" value="1"/>
</dbReference>
<dbReference type="EMBL" id="JBHUMK010000059">
    <property type="protein sequence ID" value="MFD2610291.1"/>
    <property type="molecule type" value="Genomic_DNA"/>
</dbReference>
<dbReference type="PIRSF" id="PIRSF008502">
    <property type="entry name" value="UCP008502"/>
    <property type="match status" value="1"/>
</dbReference>
<dbReference type="RefSeq" id="WP_386846355.1">
    <property type="nucleotide sequence ID" value="NZ_JBHUMK010000059.1"/>
</dbReference>
<dbReference type="PANTHER" id="PTHR36439">
    <property type="entry name" value="BLL4334 PROTEIN"/>
    <property type="match status" value="1"/>
</dbReference>
<reference evidence="2" key="1">
    <citation type="journal article" date="2019" name="Int. J. Syst. Evol. Microbiol.">
        <title>The Global Catalogue of Microorganisms (GCM) 10K type strain sequencing project: providing services to taxonomists for standard genome sequencing and annotation.</title>
        <authorList>
            <consortium name="The Broad Institute Genomics Platform"/>
            <consortium name="The Broad Institute Genome Sequencing Center for Infectious Disease"/>
            <person name="Wu L."/>
            <person name="Ma J."/>
        </authorList>
    </citation>
    <scope>NUCLEOTIDE SEQUENCE [LARGE SCALE GENOMIC DNA]</scope>
    <source>
        <strain evidence="2">KCTC 33842</strain>
    </source>
</reference>
<accession>A0ABW5P5V0</accession>
<proteinExistence type="predicted"/>
<protein>
    <submittedName>
        <fullName evidence="1">DUF1697 domain-containing protein</fullName>
    </submittedName>
</protein>
<keyword evidence="2" id="KW-1185">Reference proteome</keyword>
<dbReference type="Gene3D" id="3.30.70.1280">
    <property type="entry name" value="SP0830-like domains"/>
    <property type="match status" value="1"/>
</dbReference>
<gene>
    <name evidence="1" type="ORF">ACFSR9_12720</name>
</gene>
<comment type="caution">
    <text evidence="1">The sequence shown here is derived from an EMBL/GenBank/DDBJ whole genome shotgun (WGS) entry which is preliminary data.</text>
</comment>
<dbReference type="SUPFAM" id="SSF160379">
    <property type="entry name" value="SP0830-like"/>
    <property type="match status" value="1"/>
</dbReference>
<dbReference type="Proteomes" id="UP001597475">
    <property type="component" value="Unassembled WGS sequence"/>
</dbReference>
<dbReference type="InterPro" id="IPR012545">
    <property type="entry name" value="DUF1697"/>
</dbReference>
<evidence type="ECO:0000313" key="1">
    <source>
        <dbReference type="EMBL" id="MFD2610291.1"/>
    </source>
</evidence>
<dbReference type="Pfam" id="PF08002">
    <property type="entry name" value="DUF1697"/>
    <property type="match status" value="1"/>
</dbReference>
<sequence length="196" mass="20987">MTTGLPPCVSSPARWVALLHAVNLGRRRTVPMSDLRALCADLGFRDVETYIASGNVLLTDPDARAEAAVQAHLEAALEARYGFPVQVTLRAPPEWATTLAACPPELHAEPVSVAFLGRVPDAQAVAALGARDVTPERWAVRGRALYQTVPAGTRSLKVSQVLLSRVLGVPVTVRNWRTVQAIAERLGGPLHGELHA</sequence>
<name>A0ABW5P5V0_9DEIO</name>